<dbReference type="RefSeq" id="WP_042409607.1">
    <property type="nucleotide sequence ID" value="NZ_BAWO01000032.1"/>
</dbReference>
<dbReference type="SUPFAM" id="SSF51391">
    <property type="entry name" value="Thiamin phosphate synthase"/>
    <property type="match status" value="1"/>
</dbReference>
<comment type="caution">
    <text evidence="13">The sequence shown here is derived from an EMBL/GenBank/DDBJ whole genome shotgun (WGS) entry which is preliminary data.</text>
</comment>
<keyword evidence="4 9" id="KW-0460">Magnesium</keyword>
<dbReference type="Pfam" id="PF02581">
    <property type="entry name" value="TMP-TENI"/>
    <property type="match status" value="1"/>
</dbReference>
<dbReference type="HAMAP" id="MF_00097">
    <property type="entry name" value="TMP_synthase"/>
    <property type="match status" value="1"/>
</dbReference>
<keyword evidence="3 9" id="KW-0479">Metal-binding</keyword>
<feature type="binding site" evidence="9">
    <location>
        <position position="175"/>
    </location>
    <ligand>
        <name>2-[(2R,5Z)-2-carboxy-4-methylthiazol-5(2H)-ylidene]ethyl phosphate</name>
        <dbReference type="ChEBI" id="CHEBI:62899"/>
    </ligand>
</feature>
<dbReference type="UniPathway" id="UPA00060">
    <property type="reaction ID" value="UER00141"/>
</dbReference>
<feature type="binding site" evidence="9">
    <location>
        <begin position="195"/>
        <end position="196"/>
    </location>
    <ligand>
        <name>2-[(2R,5Z)-2-carboxy-4-methylthiazol-5(2H)-ylidene]ethyl phosphate</name>
        <dbReference type="ChEBI" id="CHEBI:62899"/>
    </ligand>
</feature>
<evidence type="ECO:0000256" key="10">
    <source>
        <dbReference type="RuleBase" id="RU003826"/>
    </source>
</evidence>
<feature type="binding site" evidence="9">
    <location>
        <position position="79"/>
    </location>
    <ligand>
        <name>4-amino-2-methyl-5-(diphosphooxymethyl)pyrimidine</name>
        <dbReference type="ChEBI" id="CHEBI:57841"/>
    </ligand>
</feature>
<organism evidence="13 14">
    <name type="scientific">Parageobacillus caldoxylosilyticus NBRC 107762</name>
    <dbReference type="NCBI Taxonomy" id="1220594"/>
    <lineage>
        <taxon>Bacteria</taxon>
        <taxon>Bacillati</taxon>
        <taxon>Bacillota</taxon>
        <taxon>Bacilli</taxon>
        <taxon>Bacillales</taxon>
        <taxon>Anoxybacillaceae</taxon>
        <taxon>Saccharococcus</taxon>
    </lineage>
</organism>
<evidence type="ECO:0000256" key="7">
    <source>
        <dbReference type="ARBA" id="ARBA00047851"/>
    </source>
</evidence>
<protein>
    <recommendedName>
        <fullName evidence="9">Thiamine-phosphate synthase</fullName>
        <shortName evidence="9">TP synthase</shortName>
        <shortName evidence="9">TPS</shortName>
        <ecNumber evidence="9">2.5.1.3</ecNumber>
    </recommendedName>
    <alternativeName>
        <fullName evidence="9">Thiamine-phosphate pyrophosphorylase</fullName>
        <shortName evidence="9">TMP pyrophosphorylase</shortName>
        <shortName evidence="9">TMP-PPase</shortName>
    </alternativeName>
</protein>
<feature type="binding site" evidence="9">
    <location>
        <position position="99"/>
    </location>
    <ligand>
        <name>Mg(2+)</name>
        <dbReference type="ChEBI" id="CHEBI:18420"/>
    </ligand>
</feature>
<evidence type="ECO:0000256" key="4">
    <source>
        <dbReference type="ARBA" id="ARBA00022842"/>
    </source>
</evidence>
<sequence length="224" mass="23223">MARIASEAMREQLEVYFIMGSVNCAKPPAEILAEAIAGGITLFQFREKGSGALVGEQKYELAKQLQHICQEHGIPFIVNDDVELALALDADGVHIGQEDGDARIVREKIGDKILGVSAHNLQEALAAVAAGADYIGVGPIYPTKSKEDAKKAQGPGIIRLLRRHGIAIPLVAIGGITAGNVGEVIAAGADGVSVISAIASAPSPAVAARQLAQAVHLSKKGAQK</sequence>
<dbReference type="GO" id="GO:0004789">
    <property type="term" value="F:thiamine-phosphate diphosphorylase activity"/>
    <property type="evidence" value="ECO:0007669"/>
    <property type="project" value="UniProtKB-UniRule"/>
</dbReference>
<comment type="catalytic activity">
    <reaction evidence="6 9 10">
        <text>4-methyl-5-(2-phosphooxyethyl)-thiazole + 4-amino-2-methyl-5-(diphosphooxymethyl)pyrimidine + H(+) = thiamine phosphate + diphosphate</text>
        <dbReference type="Rhea" id="RHEA:22328"/>
        <dbReference type="ChEBI" id="CHEBI:15378"/>
        <dbReference type="ChEBI" id="CHEBI:33019"/>
        <dbReference type="ChEBI" id="CHEBI:37575"/>
        <dbReference type="ChEBI" id="CHEBI:57841"/>
        <dbReference type="ChEBI" id="CHEBI:58296"/>
        <dbReference type="EC" id="2.5.1.3"/>
    </reaction>
</comment>
<evidence type="ECO:0000256" key="8">
    <source>
        <dbReference type="ARBA" id="ARBA00047883"/>
    </source>
</evidence>
<comment type="similarity">
    <text evidence="9 10">Belongs to the thiamine-phosphate synthase family.</text>
</comment>
<dbReference type="CDD" id="cd00564">
    <property type="entry name" value="TMP_TenI"/>
    <property type="match status" value="1"/>
</dbReference>
<feature type="binding site" evidence="9">
    <location>
        <begin position="44"/>
        <end position="48"/>
    </location>
    <ligand>
        <name>4-amino-2-methyl-5-(diphosphooxymethyl)pyrimidine</name>
        <dbReference type="ChEBI" id="CHEBI:57841"/>
    </ligand>
</feature>
<keyword evidence="2 9" id="KW-0808">Transferase</keyword>
<name>A0A023DFQ3_9BACL</name>
<dbReference type="InterPro" id="IPR022998">
    <property type="entry name" value="ThiamineP_synth_TenI"/>
</dbReference>
<evidence type="ECO:0000256" key="9">
    <source>
        <dbReference type="HAMAP-Rule" id="MF_00097"/>
    </source>
</evidence>
<dbReference type="EMBL" id="BAWO01000032">
    <property type="protein sequence ID" value="GAJ40090.1"/>
    <property type="molecule type" value="Genomic_DNA"/>
</dbReference>
<evidence type="ECO:0000313" key="13">
    <source>
        <dbReference type="EMBL" id="GAJ40090.1"/>
    </source>
</evidence>
<dbReference type="GO" id="GO:0000287">
    <property type="term" value="F:magnesium ion binding"/>
    <property type="evidence" value="ECO:0007669"/>
    <property type="project" value="UniProtKB-UniRule"/>
</dbReference>
<dbReference type="AlphaFoldDB" id="A0A023DFQ3"/>
<reference evidence="13 14" key="1">
    <citation type="submission" date="2014-04" db="EMBL/GenBank/DDBJ databases">
        <title>Whole genome shotgun sequence of Geobacillus caldoxylosilyticus NBRC 107762.</title>
        <authorList>
            <person name="Hosoyama A."/>
            <person name="Hosoyama Y."/>
            <person name="Katano-Makiyama Y."/>
            <person name="Tsuchikane K."/>
            <person name="Ohji S."/>
            <person name="Ichikawa N."/>
            <person name="Yamazoe A."/>
            <person name="Fujita N."/>
        </authorList>
    </citation>
    <scope>NUCLEOTIDE SEQUENCE [LARGE SCALE GENOMIC DNA]</scope>
    <source>
        <strain evidence="13 14">NBRC 107762</strain>
    </source>
</reference>
<dbReference type="InterPro" id="IPR036206">
    <property type="entry name" value="ThiamineP_synth_sf"/>
</dbReference>
<comment type="catalytic activity">
    <reaction evidence="7 9 10">
        <text>2-(2-carboxy-4-methylthiazol-5-yl)ethyl phosphate + 4-amino-2-methyl-5-(diphosphooxymethyl)pyrimidine + 2 H(+) = thiamine phosphate + CO2 + diphosphate</text>
        <dbReference type="Rhea" id="RHEA:47848"/>
        <dbReference type="ChEBI" id="CHEBI:15378"/>
        <dbReference type="ChEBI" id="CHEBI:16526"/>
        <dbReference type="ChEBI" id="CHEBI:33019"/>
        <dbReference type="ChEBI" id="CHEBI:37575"/>
        <dbReference type="ChEBI" id="CHEBI:57841"/>
        <dbReference type="ChEBI" id="CHEBI:62890"/>
        <dbReference type="EC" id="2.5.1.3"/>
    </reaction>
</comment>
<dbReference type="PANTHER" id="PTHR20857">
    <property type="entry name" value="THIAMINE-PHOSPHATE PYROPHOSPHORYLASE"/>
    <property type="match status" value="1"/>
</dbReference>
<feature type="domain" description="Thiamine phosphate synthase/TenI" evidence="12">
    <location>
        <begin position="15"/>
        <end position="198"/>
    </location>
</feature>
<comment type="catalytic activity">
    <reaction evidence="8 9 10">
        <text>2-[(2R,5Z)-2-carboxy-4-methylthiazol-5(2H)-ylidene]ethyl phosphate + 4-amino-2-methyl-5-(diphosphooxymethyl)pyrimidine + 2 H(+) = thiamine phosphate + CO2 + diphosphate</text>
        <dbReference type="Rhea" id="RHEA:47844"/>
        <dbReference type="ChEBI" id="CHEBI:15378"/>
        <dbReference type="ChEBI" id="CHEBI:16526"/>
        <dbReference type="ChEBI" id="CHEBI:33019"/>
        <dbReference type="ChEBI" id="CHEBI:37575"/>
        <dbReference type="ChEBI" id="CHEBI:57841"/>
        <dbReference type="ChEBI" id="CHEBI:62899"/>
        <dbReference type="EC" id="2.5.1.3"/>
    </reaction>
</comment>
<dbReference type="GO" id="GO:0009229">
    <property type="term" value="P:thiamine diphosphate biosynthetic process"/>
    <property type="evidence" value="ECO:0007669"/>
    <property type="project" value="UniProtKB-UniRule"/>
</dbReference>
<dbReference type="Proteomes" id="UP000023561">
    <property type="component" value="Unassembled WGS sequence"/>
</dbReference>
<dbReference type="FunFam" id="3.20.20.70:FF:000096">
    <property type="entry name" value="Thiamine-phosphate synthase"/>
    <property type="match status" value="1"/>
</dbReference>
<dbReference type="EC" id="2.5.1.3" evidence="9"/>
<keyword evidence="5 9" id="KW-0784">Thiamine biosynthesis</keyword>
<accession>A0A023DFQ3</accession>
<feature type="binding site" evidence="9">
    <location>
        <position position="80"/>
    </location>
    <ligand>
        <name>Mg(2+)</name>
        <dbReference type="ChEBI" id="CHEBI:18420"/>
    </ligand>
</feature>
<evidence type="ECO:0000256" key="6">
    <source>
        <dbReference type="ARBA" id="ARBA00047334"/>
    </source>
</evidence>
<dbReference type="InterPro" id="IPR034291">
    <property type="entry name" value="TMP_synthase"/>
</dbReference>
<dbReference type="GO" id="GO:0005737">
    <property type="term" value="C:cytoplasm"/>
    <property type="evidence" value="ECO:0007669"/>
    <property type="project" value="TreeGrafter"/>
</dbReference>
<evidence type="ECO:0000259" key="12">
    <source>
        <dbReference type="Pfam" id="PF02581"/>
    </source>
</evidence>
<feature type="binding site" evidence="9">
    <location>
        <position position="117"/>
    </location>
    <ligand>
        <name>4-amino-2-methyl-5-(diphosphooxymethyl)pyrimidine</name>
        <dbReference type="ChEBI" id="CHEBI:57841"/>
    </ligand>
</feature>
<dbReference type="OrthoDB" id="9812206at2"/>
<keyword evidence="14" id="KW-1185">Reference proteome</keyword>
<evidence type="ECO:0000256" key="1">
    <source>
        <dbReference type="ARBA" id="ARBA00005165"/>
    </source>
</evidence>
<comment type="function">
    <text evidence="9">Condenses 4-methyl-5-(beta-hydroxyethyl)thiazole monophosphate (THZ-P) and 2-methyl-4-amino-5-hydroxymethyl pyrimidine pyrophosphate (HMP-PP) to form thiamine monophosphate (TMP).</text>
</comment>
<evidence type="ECO:0000256" key="5">
    <source>
        <dbReference type="ARBA" id="ARBA00022977"/>
    </source>
</evidence>
<dbReference type="GO" id="GO:0009228">
    <property type="term" value="P:thiamine biosynthetic process"/>
    <property type="evidence" value="ECO:0007669"/>
    <property type="project" value="UniProtKB-KW"/>
</dbReference>
<comment type="cofactor">
    <cofactor evidence="9">
        <name>Mg(2+)</name>
        <dbReference type="ChEBI" id="CHEBI:18420"/>
    </cofactor>
    <text evidence="9">Binds 1 Mg(2+) ion per subunit.</text>
</comment>
<gene>
    <name evidence="9 13" type="primary">thiE</name>
    <name evidence="13" type="ORF">GCA01S_032_00060</name>
</gene>
<evidence type="ECO:0000256" key="11">
    <source>
        <dbReference type="RuleBase" id="RU004253"/>
    </source>
</evidence>
<dbReference type="InterPro" id="IPR013785">
    <property type="entry name" value="Aldolase_TIM"/>
</dbReference>
<dbReference type="NCBIfam" id="TIGR00693">
    <property type="entry name" value="thiE"/>
    <property type="match status" value="1"/>
</dbReference>
<evidence type="ECO:0000256" key="2">
    <source>
        <dbReference type="ARBA" id="ARBA00022679"/>
    </source>
</evidence>
<feature type="binding site" evidence="9">
    <location>
        <begin position="143"/>
        <end position="145"/>
    </location>
    <ligand>
        <name>2-[(2R,5Z)-2-carboxy-4-methylthiazol-5(2H)-ylidene]ethyl phosphate</name>
        <dbReference type="ChEBI" id="CHEBI:62899"/>
    </ligand>
</feature>
<evidence type="ECO:0000313" key="14">
    <source>
        <dbReference type="Proteomes" id="UP000023561"/>
    </source>
</evidence>
<comment type="pathway">
    <text evidence="1 9 11">Cofactor biosynthesis; thiamine diphosphate biosynthesis; thiamine phosphate from 4-amino-2-methyl-5-diphosphomethylpyrimidine and 4-methyl-5-(2-phosphoethyl)-thiazole: step 1/1.</text>
</comment>
<evidence type="ECO:0000256" key="3">
    <source>
        <dbReference type="ARBA" id="ARBA00022723"/>
    </source>
</evidence>
<dbReference type="Gene3D" id="3.20.20.70">
    <property type="entry name" value="Aldolase class I"/>
    <property type="match status" value="1"/>
</dbReference>
<proteinExistence type="inferred from homology"/>
<feature type="binding site" evidence="9">
    <location>
        <position position="146"/>
    </location>
    <ligand>
        <name>4-amino-2-methyl-5-(diphosphooxymethyl)pyrimidine</name>
        <dbReference type="ChEBI" id="CHEBI:57841"/>
    </ligand>
</feature>
<dbReference type="PANTHER" id="PTHR20857:SF15">
    <property type="entry name" value="THIAMINE-PHOSPHATE SYNTHASE"/>
    <property type="match status" value="1"/>
</dbReference>